<accession>A0A2W5QZ43</accession>
<feature type="compositionally biased region" description="Low complexity" evidence="1">
    <location>
        <begin position="220"/>
        <end position="231"/>
    </location>
</feature>
<feature type="region of interest" description="Disordered" evidence="1">
    <location>
        <begin position="212"/>
        <end position="231"/>
    </location>
</feature>
<protein>
    <recommendedName>
        <fullName evidence="4">Glycoside hydrolase family 19 catalytic domain-containing protein</fullName>
    </recommendedName>
</protein>
<dbReference type="InterPro" id="IPR023346">
    <property type="entry name" value="Lysozyme-like_dom_sf"/>
</dbReference>
<reference evidence="2 3" key="1">
    <citation type="submission" date="2017-08" db="EMBL/GenBank/DDBJ databases">
        <title>Infants hospitalized years apart are colonized by the same room-sourced microbial strains.</title>
        <authorList>
            <person name="Brooks B."/>
            <person name="Olm M.R."/>
            <person name="Firek B.A."/>
            <person name="Baker R."/>
            <person name="Thomas B.C."/>
            <person name="Morowitz M.J."/>
            <person name="Banfield J.F."/>
        </authorList>
    </citation>
    <scope>NUCLEOTIDE SEQUENCE [LARGE SCALE GENOMIC DNA]</scope>
    <source>
        <strain evidence="2">S2_005_001_R2_27</strain>
    </source>
</reference>
<comment type="caution">
    <text evidence="2">The sequence shown here is derived from an EMBL/GenBank/DDBJ whole genome shotgun (WGS) entry which is preliminary data.</text>
</comment>
<name>A0A2W5QZ43_ANCNO</name>
<dbReference type="Proteomes" id="UP000248887">
    <property type="component" value="Unassembled WGS sequence"/>
</dbReference>
<sequence>MDRSVFFDRVRARPFGGALSQQQVEGVNAILDAADRYGLAEPHHLANTLAEVHHETGGHMLGIKETVYASHKDKNPSDATVIARLDAAFRNGQLPWVKTPYWRDGWFGRGPVQITHRDNYLKFEKRLGVPLTVNPSLALDPKIGADIAVVGMAEGLFTGRKLADYSFPAALDAPAKSNPRRIINGVDGTDAKVASAHRAFVAALVAAGWTGSSAPPPSPASSNPAPTEPPSEAAFSFLRWLRSIFTRS</sequence>
<proteinExistence type="predicted"/>
<gene>
    <name evidence="2" type="ORF">DI549_10730</name>
</gene>
<evidence type="ECO:0008006" key="4">
    <source>
        <dbReference type="Google" id="ProtNLM"/>
    </source>
</evidence>
<evidence type="ECO:0000313" key="3">
    <source>
        <dbReference type="Proteomes" id="UP000248887"/>
    </source>
</evidence>
<evidence type="ECO:0000313" key="2">
    <source>
        <dbReference type="EMBL" id="PZQ82648.1"/>
    </source>
</evidence>
<dbReference type="EMBL" id="QFQD01000030">
    <property type="protein sequence ID" value="PZQ82648.1"/>
    <property type="molecule type" value="Genomic_DNA"/>
</dbReference>
<evidence type="ECO:0000256" key="1">
    <source>
        <dbReference type="SAM" id="MobiDB-lite"/>
    </source>
</evidence>
<dbReference type="SUPFAM" id="SSF53955">
    <property type="entry name" value="Lysozyme-like"/>
    <property type="match status" value="1"/>
</dbReference>
<dbReference type="AlphaFoldDB" id="A0A2W5QZ43"/>
<organism evidence="2 3">
    <name type="scientific">Ancylobacter novellus</name>
    <name type="common">Thiobacillus novellus</name>
    <dbReference type="NCBI Taxonomy" id="921"/>
    <lineage>
        <taxon>Bacteria</taxon>
        <taxon>Pseudomonadati</taxon>
        <taxon>Pseudomonadota</taxon>
        <taxon>Alphaproteobacteria</taxon>
        <taxon>Hyphomicrobiales</taxon>
        <taxon>Xanthobacteraceae</taxon>
        <taxon>Ancylobacter</taxon>
    </lineage>
</organism>
<dbReference type="Gene3D" id="1.10.530.10">
    <property type="match status" value="1"/>
</dbReference>